<dbReference type="AlphaFoldDB" id="A0A9X3MVD4"/>
<keyword evidence="2" id="KW-0963">Cytoplasm</keyword>
<dbReference type="EMBL" id="JAPDOD010000015">
    <property type="protein sequence ID" value="MDA0161977.1"/>
    <property type="molecule type" value="Genomic_DNA"/>
</dbReference>
<sequence>MKPEAPWAALVELAEHELALVRDGRWDELPAASAERLTAAEALGAPPAEARPQLERLLELQREIHAGVATARAFTQQKLGNLERGHTALVGYSGGYRRPAATSIDGRA</sequence>
<comment type="similarity">
    <text evidence="6">Belongs to the bacillales FliT family.</text>
</comment>
<dbReference type="InterPro" id="IPR008622">
    <property type="entry name" value="FliT"/>
</dbReference>
<evidence type="ECO:0000256" key="7">
    <source>
        <dbReference type="ARBA" id="ARBA00093797"/>
    </source>
</evidence>
<dbReference type="Pfam" id="PF05400">
    <property type="entry name" value="FliT"/>
    <property type="match status" value="1"/>
</dbReference>
<comment type="function">
    <text evidence="5">May act as an export chaperone for the filament capping protein FliD.</text>
</comment>
<name>A0A9X3MVD4_9ACTN</name>
<accession>A0A9X3MVD4</accession>
<dbReference type="Gene3D" id="1.20.58.380">
    <property type="entry name" value="Flagellar protein flit"/>
    <property type="match status" value="1"/>
</dbReference>
<evidence type="ECO:0000256" key="3">
    <source>
        <dbReference type="ARBA" id="ARBA00022795"/>
    </source>
</evidence>
<evidence type="ECO:0000256" key="1">
    <source>
        <dbReference type="ARBA" id="ARBA00004514"/>
    </source>
</evidence>
<proteinExistence type="inferred from homology"/>
<dbReference type="Proteomes" id="UP001149140">
    <property type="component" value="Unassembled WGS sequence"/>
</dbReference>
<gene>
    <name evidence="8" type="ORF">OM076_17010</name>
</gene>
<protein>
    <recommendedName>
        <fullName evidence="7">Flagellar protein FliT</fullName>
    </recommendedName>
</protein>
<evidence type="ECO:0000256" key="5">
    <source>
        <dbReference type="ARBA" id="ARBA00093765"/>
    </source>
</evidence>
<organism evidence="8 9">
    <name type="scientific">Solirubrobacter ginsenosidimutans</name>
    <dbReference type="NCBI Taxonomy" id="490573"/>
    <lineage>
        <taxon>Bacteria</taxon>
        <taxon>Bacillati</taxon>
        <taxon>Actinomycetota</taxon>
        <taxon>Thermoleophilia</taxon>
        <taxon>Solirubrobacterales</taxon>
        <taxon>Solirubrobacteraceae</taxon>
        <taxon>Solirubrobacter</taxon>
    </lineage>
</organism>
<keyword evidence="9" id="KW-1185">Reference proteome</keyword>
<comment type="subcellular location">
    <subcellularLocation>
        <location evidence="1">Cytoplasm</location>
        <location evidence="1">Cytosol</location>
    </subcellularLocation>
</comment>
<evidence type="ECO:0000313" key="9">
    <source>
        <dbReference type="Proteomes" id="UP001149140"/>
    </source>
</evidence>
<evidence type="ECO:0000256" key="2">
    <source>
        <dbReference type="ARBA" id="ARBA00022490"/>
    </source>
</evidence>
<keyword evidence="4" id="KW-0143">Chaperone</keyword>
<evidence type="ECO:0000313" key="8">
    <source>
        <dbReference type="EMBL" id="MDA0161977.1"/>
    </source>
</evidence>
<reference evidence="8" key="1">
    <citation type="submission" date="2022-10" db="EMBL/GenBank/DDBJ databases">
        <title>The WGS of Solirubrobacter ginsenosidimutans DSM 21036.</title>
        <authorList>
            <person name="Jiang Z."/>
        </authorList>
    </citation>
    <scope>NUCLEOTIDE SEQUENCE</scope>
    <source>
        <strain evidence="8">DSM 21036</strain>
    </source>
</reference>
<evidence type="ECO:0000256" key="6">
    <source>
        <dbReference type="ARBA" id="ARBA00093785"/>
    </source>
</evidence>
<keyword evidence="3" id="KW-1005">Bacterial flagellum biogenesis</keyword>
<evidence type="ECO:0000256" key="4">
    <source>
        <dbReference type="ARBA" id="ARBA00023186"/>
    </source>
</evidence>
<comment type="caution">
    <text evidence="8">The sequence shown here is derived from an EMBL/GenBank/DDBJ whole genome shotgun (WGS) entry which is preliminary data.</text>
</comment>
<dbReference type="RefSeq" id="WP_270041212.1">
    <property type="nucleotide sequence ID" value="NZ_JAPDOD010000015.1"/>
</dbReference>